<comment type="subcellular location">
    <subcellularLocation>
        <location evidence="2">Bacterial flagellum basal body</location>
    </subcellularLocation>
    <subcellularLocation>
        <location evidence="3">Cell outer membrane</location>
    </subcellularLocation>
    <subcellularLocation>
        <location evidence="4">Membrane</location>
        <topology evidence="4">Lipid-anchor</topology>
    </subcellularLocation>
</comment>
<evidence type="ECO:0000256" key="11">
    <source>
        <dbReference type="ARBA" id="ARBA00023237"/>
    </source>
</evidence>
<keyword evidence="7 13" id="KW-0732">Signal</keyword>
<dbReference type="PRINTS" id="PR01008">
    <property type="entry name" value="FLGLRINGFLGH"/>
</dbReference>
<evidence type="ECO:0000256" key="4">
    <source>
        <dbReference type="ARBA" id="ARBA00004635"/>
    </source>
</evidence>
<dbReference type="RefSeq" id="WP_345304983.1">
    <property type="nucleotide sequence ID" value="NZ_BAABJE010000030.1"/>
</dbReference>
<evidence type="ECO:0000256" key="8">
    <source>
        <dbReference type="ARBA" id="ARBA00023136"/>
    </source>
</evidence>
<dbReference type="PANTHER" id="PTHR34933:SF1">
    <property type="entry name" value="FLAGELLAR L-RING PROTEIN"/>
    <property type="match status" value="1"/>
</dbReference>
<keyword evidence="14" id="KW-0966">Cell projection</keyword>
<comment type="function">
    <text evidence="1">Assembles around the rod to form the L-ring and probably protects the motor/basal body from shearing forces during rotation.</text>
</comment>
<dbReference type="PANTHER" id="PTHR34933">
    <property type="entry name" value="FLAGELLAR L-RING PROTEIN"/>
    <property type="match status" value="1"/>
</dbReference>
<keyword evidence="11" id="KW-0998">Cell outer membrane</keyword>
<feature type="signal peptide" evidence="13">
    <location>
        <begin position="1"/>
        <end position="28"/>
    </location>
</feature>
<evidence type="ECO:0000256" key="1">
    <source>
        <dbReference type="ARBA" id="ARBA00002591"/>
    </source>
</evidence>
<keyword evidence="14" id="KW-0969">Cilium</keyword>
<dbReference type="EMBL" id="BAABJE010000030">
    <property type="protein sequence ID" value="GAA4807882.1"/>
    <property type="molecule type" value="Genomic_DNA"/>
</dbReference>
<protein>
    <submittedName>
        <fullName evidence="14">Flagellar basal body L-ring protein FlgH</fullName>
    </submittedName>
</protein>
<keyword evidence="15" id="KW-1185">Reference proteome</keyword>
<comment type="similarity">
    <text evidence="5">Belongs to the FlgH family.</text>
</comment>
<evidence type="ECO:0000313" key="14">
    <source>
        <dbReference type="EMBL" id="GAA4807882.1"/>
    </source>
</evidence>
<keyword evidence="10" id="KW-0975">Bacterial flagellum</keyword>
<evidence type="ECO:0000313" key="15">
    <source>
        <dbReference type="Proteomes" id="UP001499959"/>
    </source>
</evidence>
<organism evidence="14 15">
    <name type="scientific">Lysobacter hankyongensis</name>
    <dbReference type="NCBI Taxonomy" id="1176535"/>
    <lineage>
        <taxon>Bacteria</taxon>
        <taxon>Pseudomonadati</taxon>
        <taxon>Pseudomonadota</taxon>
        <taxon>Gammaproteobacteria</taxon>
        <taxon>Lysobacterales</taxon>
        <taxon>Lysobacteraceae</taxon>
        <taxon>Lysobacter</taxon>
    </lineage>
</organism>
<keyword evidence="9" id="KW-0564">Palmitate</keyword>
<evidence type="ECO:0000256" key="13">
    <source>
        <dbReference type="SAM" id="SignalP"/>
    </source>
</evidence>
<sequence length="205" mass="21967">MKRHHRPAWTVVPALGLALLATASHAVAGEGDSQRESLIDPGRYRALAADHRAYRVGDIVTIQVLEATRAKSQAATEAGSELDLGVGLSSPSTTYDATLGLNGGNASGAQTTRVGELRTQVSAQVMAIEANGNLRIEGEQSLIVNGERQKIRISGLVRPEDISAANTVWSNRIANADLELLGVGVVSESQRQSILYRVFKWLRLM</sequence>
<comment type="caution">
    <text evidence="14">The sequence shown here is derived from an EMBL/GenBank/DDBJ whole genome shotgun (WGS) entry which is preliminary data.</text>
</comment>
<proteinExistence type="inferred from homology"/>
<accession>A0ABP9CBF3</accession>
<keyword evidence="14" id="KW-0282">Flagellum</keyword>
<evidence type="ECO:0000256" key="2">
    <source>
        <dbReference type="ARBA" id="ARBA00004117"/>
    </source>
</evidence>
<name>A0ABP9CBF3_9GAMM</name>
<evidence type="ECO:0000256" key="6">
    <source>
        <dbReference type="ARBA" id="ARBA00011439"/>
    </source>
</evidence>
<evidence type="ECO:0000256" key="3">
    <source>
        <dbReference type="ARBA" id="ARBA00004442"/>
    </source>
</evidence>
<feature type="chain" id="PRO_5046656122" evidence="13">
    <location>
        <begin position="29"/>
        <end position="205"/>
    </location>
</feature>
<comment type="subunit">
    <text evidence="6">The basal body constitutes a major portion of the flagellar organelle and consists of four rings (L,P,S, and M) mounted on a central rod.</text>
</comment>
<evidence type="ECO:0000256" key="10">
    <source>
        <dbReference type="ARBA" id="ARBA00023143"/>
    </source>
</evidence>
<keyword evidence="8" id="KW-0472">Membrane</keyword>
<evidence type="ECO:0000256" key="12">
    <source>
        <dbReference type="ARBA" id="ARBA00023288"/>
    </source>
</evidence>
<dbReference type="InterPro" id="IPR000527">
    <property type="entry name" value="Flag_Lring"/>
</dbReference>
<dbReference type="Proteomes" id="UP001499959">
    <property type="component" value="Unassembled WGS sequence"/>
</dbReference>
<gene>
    <name evidence="14" type="primary">flgH</name>
    <name evidence="14" type="ORF">GCM10023307_38350</name>
</gene>
<keyword evidence="12" id="KW-0449">Lipoprotein</keyword>
<evidence type="ECO:0000256" key="9">
    <source>
        <dbReference type="ARBA" id="ARBA00023139"/>
    </source>
</evidence>
<reference evidence="15" key="1">
    <citation type="journal article" date="2019" name="Int. J. Syst. Evol. Microbiol.">
        <title>The Global Catalogue of Microorganisms (GCM) 10K type strain sequencing project: providing services to taxonomists for standard genome sequencing and annotation.</title>
        <authorList>
            <consortium name="The Broad Institute Genomics Platform"/>
            <consortium name="The Broad Institute Genome Sequencing Center for Infectious Disease"/>
            <person name="Wu L."/>
            <person name="Ma J."/>
        </authorList>
    </citation>
    <scope>NUCLEOTIDE SEQUENCE [LARGE SCALE GENOMIC DNA]</scope>
    <source>
        <strain evidence="15">JCM 18204</strain>
    </source>
</reference>
<evidence type="ECO:0000256" key="7">
    <source>
        <dbReference type="ARBA" id="ARBA00022729"/>
    </source>
</evidence>
<evidence type="ECO:0000256" key="5">
    <source>
        <dbReference type="ARBA" id="ARBA00006929"/>
    </source>
</evidence>
<dbReference type="Pfam" id="PF02107">
    <property type="entry name" value="FlgH"/>
    <property type="match status" value="1"/>
</dbReference>